<accession>A0A936F382</accession>
<dbReference type="InterPro" id="IPR015424">
    <property type="entry name" value="PyrdxlP-dep_Trfase"/>
</dbReference>
<dbReference type="EC" id="2.6.1.-" evidence="6"/>
<evidence type="ECO:0000313" key="8">
    <source>
        <dbReference type="EMBL" id="MBK8573000.1"/>
    </source>
</evidence>
<name>A0A936F382_9BACT</name>
<feature type="domain" description="Aminotransferase class I/classII large" evidence="7">
    <location>
        <begin position="27"/>
        <end position="365"/>
    </location>
</feature>
<dbReference type="Proteomes" id="UP000709959">
    <property type="component" value="Unassembled WGS sequence"/>
</dbReference>
<keyword evidence="5" id="KW-0663">Pyridoxal phosphate</keyword>
<dbReference type="InterPro" id="IPR004839">
    <property type="entry name" value="Aminotransferase_I/II_large"/>
</dbReference>
<evidence type="ECO:0000256" key="6">
    <source>
        <dbReference type="RuleBase" id="RU000481"/>
    </source>
</evidence>
<dbReference type="GO" id="GO:0008483">
    <property type="term" value="F:transaminase activity"/>
    <property type="evidence" value="ECO:0007669"/>
    <property type="project" value="UniProtKB-KW"/>
</dbReference>
<dbReference type="PROSITE" id="PS00105">
    <property type="entry name" value="AA_TRANSFER_CLASS_1"/>
    <property type="match status" value="1"/>
</dbReference>
<dbReference type="Pfam" id="PF00155">
    <property type="entry name" value="Aminotran_1_2"/>
    <property type="match status" value="1"/>
</dbReference>
<comment type="similarity">
    <text evidence="2 6">Belongs to the class-I pyridoxal-phosphate-dependent aminotransferase family.</text>
</comment>
<evidence type="ECO:0000256" key="5">
    <source>
        <dbReference type="ARBA" id="ARBA00022898"/>
    </source>
</evidence>
<keyword evidence="4 6" id="KW-0808">Transferase</keyword>
<dbReference type="PANTHER" id="PTHR46383">
    <property type="entry name" value="ASPARTATE AMINOTRANSFERASE"/>
    <property type="match status" value="1"/>
</dbReference>
<dbReference type="InterPro" id="IPR050596">
    <property type="entry name" value="AspAT/PAT-like"/>
</dbReference>
<evidence type="ECO:0000256" key="3">
    <source>
        <dbReference type="ARBA" id="ARBA00022576"/>
    </source>
</evidence>
<dbReference type="AlphaFoldDB" id="A0A936F382"/>
<organism evidence="8 9">
    <name type="scientific">Candidatus Geothrix odensensis</name>
    <dbReference type="NCBI Taxonomy" id="2954440"/>
    <lineage>
        <taxon>Bacteria</taxon>
        <taxon>Pseudomonadati</taxon>
        <taxon>Acidobacteriota</taxon>
        <taxon>Holophagae</taxon>
        <taxon>Holophagales</taxon>
        <taxon>Holophagaceae</taxon>
        <taxon>Geothrix</taxon>
    </lineage>
</organism>
<dbReference type="InterPro" id="IPR004838">
    <property type="entry name" value="NHTrfase_class1_PyrdxlP-BS"/>
</dbReference>
<gene>
    <name evidence="8" type="ORF">IPN91_10210</name>
</gene>
<evidence type="ECO:0000256" key="4">
    <source>
        <dbReference type="ARBA" id="ARBA00022679"/>
    </source>
</evidence>
<dbReference type="GO" id="GO:0006520">
    <property type="term" value="P:amino acid metabolic process"/>
    <property type="evidence" value="ECO:0007669"/>
    <property type="project" value="InterPro"/>
</dbReference>
<evidence type="ECO:0000256" key="2">
    <source>
        <dbReference type="ARBA" id="ARBA00007441"/>
    </source>
</evidence>
<comment type="caution">
    <text evidence="8">The sequence shown here is derived from an EMBL/GenBank/DDBJ whole genome shotgun (WGS) entry which is preliminary data.</text>
</comment>
<protein>
    <recommendedName>
        <fullName evidence="6">Aminotransferase</fullName>
        <ecNumber evidence="6">2.6.1.-</ecNumber>
    </recommendedName>
</protein>
<sequence length="371" mass="39593">MIPASRLSLLKPSPIRAITDRTPQGAIPLGLGEPTWDLPEVARRALLREPGPCAYVPHVGLLELRKAVAAFHGAQVDEVLITTGSQGALFSLFQAWVEPGTQVLMPDPGFVAYPALARMAGAEPVTYRLSADRFRLDADELIRVLEATPKASAVILNLPSNPTGGGGDLTALKRVADACTARGVLLISDEVYRDLHFGVRAPSLRDVTDRGVVTSSVSKGWGAPGLRVGWAVGDPAWLLPARVVHGYAVTGTATPAQWAALALIEHSDSILAEARAAVQLRWQALAEALREELGHAVTPPDGTFYHFMPLPPAAHADPLAFCLKLRDEAKVVLIPGLAFGEGGRGHARLSFAATPEQLKEGVRRLAPYWKA</sequence>
<evidence type="ECO:0000256" key="1">
    <source>
        <dbReference type="ARBA" id="ARBA00001933"/>
    </source>
</evidence>
<dbReference type="InterPro" id="IPR015421">
    <property type="entry name" value="PyrdxlP-dep_Trfase_major"/>
</dbReference>
<evidence type="ECO:0000259" key="7">
    <source>
        <dbReference type="Pfam" id="PF00155"/>
    </source>
</evidence>
<dbReference type="Gene3D" id="3.40.640.10">
    <property type="entry name" value="Type I PLP-dependent aspartate aminotransferase-like (Major domain)"/>
    <property type="match status" value="1"/>
</dbReference>
<dbReference type="CDD" id="cd00609">
    <property type="entry name" value="AAT_like"/>
    <property type="match status" value="1"/>
</dbReference>
<dbReference type="GO" id="GO:0030170">
    <property type="term" value="F:pyridoxal phosphate binding"/>
    <property type="evidence" value="ECO:0007669"/>
    <property type="project" value="InterPro"/>
</dbReference>
<keyword evidence="3 6" id="KW-0032">Aminotransferase</keyword>
<reference evidence="8 9" key="1">
    <citation type="submission" date="2020-10" db="EMBL/GenBank/DDBJ databases">
        <title>Connecting structure to function with the recovery of over 1000 high-quality activated sludge metagenome-assembled genomes encoding full-length rRNA genes using long-read sequencing.</title>
        <authorList>
            <person name="Singleton C.M."/>
            <person name="Petriglieri F."/>
            <person name="Kristensen J.M."/>
            <person name="Kirkegaard R.H."/>
            <person name="Michaelsen T.Y."/>
            <person name="Andersen M.H."/>
            <person name="Karst S.M."/>
            <person name="Dueholm M.S."/>
            <person name="Nielsen P.H."/>
            <person name="Albertsen M."/>
        </authorList>
    </citation>
    <scope>NUCLEOTIDE SEQUENCE [LARGE SCALE GENOMIC DNA]</scope>
    <source>
        <strain evidence="8">OdNE_18-Q3-R46-58_MAXAC.008</strain>
    </source>
</reference>
<comment type="cofactor">
    <cofactor evidence="1 6">
        <name>pyridoxal 5'-phosphate</name>
        <dbReference type="ChEBI" id="CHEBI:597326"/>
    </cofactor>
</comment>
<dbReference type="EMBL" id="JADKCH010000011">
    <property type="protein sequence ID" value="MBK8573000.1"/>
    <property type="molecule type" value="Genomic_DNA"/>
</dbReference>
<dbReference type="SUPFAM" id="SSF53383">
    <property type="entry name" value="PLP-dependent transferases"/>
    <property type="match status" value="1"/>
</dbReference>
<evidence type="ECO:0000313" key="9">
    <source>
        <dbReference type="Proteomes" id="UP000709959"/>
    </source>
</evidence>
<proteinExistence type="inferred from homology"/>